<dbReference type="AlphaFoldDB" id="A0A194W8V7"/>
<evidence type="ECO:0000256" key="1">
    <source>
        <dbReference type="SAM" id="MobiDB-lite"/>
    </source>
</evidence>
<dbReference type="Pfam" id="PF13577">
    <property type="entry name" value="SnoaL_4"/>
    <property type="match status" value="1"/>
</dbReference>
<reference evidence="3" key="1">
    <citation type="submission" date="2014-12" db="EMBL/GenBank/DDBJ databases">
        <title>Genome Sequence of Valsa Canker Pathogens Uncovers a Specific Adaption of Colonization on Woody Bark.</title>
        <authorList>
            <person name="Yin Z."/>
            <person name="Liu H."/>
            <person name="Gao X."/>
            <person name="Li Z."/>
            <person name="Song N."/>
            <person name="Ke X."/>
            <person name="Dai Q."/>
            <person name="Wu Y."/>
            <person name="Sun Y."/>
            <person name="Xu J.-R."/>
            <person name="Kang Z.K."/>
            <person name="Wang L."/>
            <person name="Huang L."/>
        </authorList>
    </citation>
    <scope>NUCLEOTIDE SEQUENCE [LARGE SCALE GENOMIC DNA]</scope>
    <source>
        <strain evidence="3">03-8</strain>
    </source>
</reference>
<dbReference type="SMR" id="A0A194W8V7"/>
<proteinExistence type="predicted"/>
<dbReference type="InterPro" id="IPR032710">
    <property type="entry name" value="NTF2-like_dom_sf"/>
</dbReference>
<dbReference type="SUPFAM" id="SSF54427">
    <property type="entry name" value="NTF2-like"/>
    <property type="match status" value="1"/>
</dbReference>
<dbReference type="EMBL" id="CM003105">
    <property type="protein sequence ID" value="KUI72510.1"/>
    <property type="molecule type" value="Genomic_DNA"/>
</dbReference>
<evidence type="ECO:0000313" key="4">
    <source>
        <dbReference type="Proteomes" id="UP000078559"/>
    </source>
</evidence>
<name>A0A194W8V7_CYTMA</name>
<evidence type="ECO:0000313" key="3">
    <source>
        <dbReference type="EMBL" id="KUI72510.1"/>
    </source>
</evidence>
<organism evidence="3 4">
    <name type="scientific">Cytospora mali</name>
    <name type="common">Apple Valsa canker fungus</name>
    <name type="synonym">Valsa mali</name>
    <dbReference type="NCBI Taxonomy" id="578113"/>
    <lineage>
        <taxon>Eukaryota</taxon>
        <taxon>Fungi</taxon>
        <taxon>Dikarya</taxon>
        <taxon>Ascomycota</taxon>
        <taxon>Pezizomycotina</taxon>
        <taxon>Sordariomycetes</taxon>
        <taxon>Sordariomycetidae</taxon>
        <taxon>Diaporthales</taxon>
        <taxon>Cytosporaceae</taxon>
        <taxon>Cytospora</taxon>
    </lineage>
</organism>
<dbReference type="Gene3D" id="3.10.450.50">
    <property type="match status" value="1"/>
</dbReference>
<accession>A0A194W8V7</accession>
<dbReference type="OrthoDB" id="5175824at2759"/>
<gene>
    <name evidence="3" type="ORF">VM1G_07816</name>
</gene>
<feature type="domain" description="SnoaL-like" evidence="2">
    <location>
        <begin position="21"/>
        <end position="164"/>
    </location>
</feature>
<feature type="region of interest" description="Disordered" evidence="1">
    <location>
        <begin position="229"/>
        <end position="290"/>
    </location>
</feature>
<keyword evidence="4" id="KW-1185">Reference proteome</keyword>
<dbReference type="InterPro" id="IPR037401">
    <property type="entry name" value="SnoaL-like"/>
</dbReference>
<evidence type="ECO:0000259" key="2">
    <source>
        <dbReference type="Pfam" id="PF13577"/>
    </source>
</evidence>
<dbReference type="Proteomes" id="UP000078559">
    <property type="component" value="Chromosome 8"/>
</dbReference>
<sequence length="290" mass="33483">MEADLAELKQQVAALQKELSRVSDEAEVRKTHHKYGYYLDKCLYNEVVDLFADHPDAYVEFLGSRYRGKAGIKRLYQGRFQNSFVKGRNGPVHGFLLDHIMMQDIVDVDATGTHAWCRMRALMQAGTHQSVDETHPRGHVQWWEGGLYENEYIKEGGVWKLFRYRYFPFWHAEFESGWSHTKKNYVPWPTKTFPEDPSGPDEILEQRMLWPDTKVVPFHYPHPVTGRKVDDDDLRAPMWGEDVKGSEKPLTLGLPEGQRRDGAEEGVAELKPGTKVLPELVQNKQVDGLE</sequence>
<protein>
    <recommendedName>
        <fullName evidence="2">SnoaL-like domain-containing protein</fullName>
    </recommendedName>
</protein>